<dbReference type="InterPro" id="IPR045879">
    <property type="entry name" value="B561A"/>
</dbReference>
<evidence type="ECO:0000313" key="10">
    <source>
        <dbReference type="EMBL" id="CAD8580459.1"/>
    </source>
</evidence>
<comment type="subcellular location">
    <subcellularLocation>
        <location evidence="1">Membrane</location>
    </subcellularLocation>
</comment>
<evidence type="ECO:0000256" key="5">
    <source>
        <dbReference type="ARBA" id="ARBA00022989"/>
    </source>
</evidence>
<evidence type="ECO:0000256" key="6">
    <source>
        <dbReference type="ARBA" id="ARBA00023136"/>
    </source>
</evidence>
<protein>
    <recommendedName>
        <fullName evidence="9">Cytochrome b561 domain-containing protein</fullName>
    </recommendedName>
</protein>
<feature type="transmembrane region" description="Helical" evidence="8">
    <location>
        <begin position="237"/>
        <end position="257"/>
    </location>
</feature>
<evidence type="ECO:0000256" key="7">
    <source>
        <dbReference type="SAM" id="MobiDB-lite"/>
    </source>
</evidence>
<dbReference type="SMART" id="SM00665">
    <property type="entry name" value="B561"/>
    <property type="match status" value="1"/>
</dbReference>
<keyword evidence="5 8" id="KW-1133">Transmembrane helix</keyword>
<dbReference type="PANTHER" id="PTHR47281:SF1">
    <property type="entry name" value="OS09G0557700 PROTEIN"/>
    <property type="match status" value="1"/>
</dbReference>
<keyword evidence="2" id="KW-0813">Transport</keyword>
<dbReference type="InterPro" id="IPR006593">
    <property type="entry name" value="Cyt_b561/ferric_Rdtase_TM"/>
</dbReference>
<evidence type="ECO:0000259" key="9">
    <source>
        <dbReference type="PROSITE" id="PS50939"/>
    </source>
</evidence>
<evidence type="ECO:0000256" key="4">
    <source>
        <dbReference type="ARBA" id="ARBA00022982"/>
    </source>
</evidence>
<evidence type="ECO:0000256" key="8">
    <source>
        <dbReference type="SAM" id="Phobius"/>
    </source>
</evidence>
<keyword evidence="3 8" id="KW-0812">Transmembrane</keyword>
<sequence>MVPSRRAPRRSGVTSTDLAAFAALFAICFPARTAVAHPSLVESSLCGEDAHPTVKRAAHDAPVVDNDISFAMYYAAEQPTDDEMVPDRTVPGEWAINAAEYKPGARHTLVVRIPDPGEFLITATAGIFRELGSHDDGRTNYGAGTGCGGARYNLRESWRTTLLVWTAPETAETVRFKVTTATGKHGGFRNNAASFVANGNLPPPGSTPAGAPPGPPASGSGSVHDEGMNGKFVAHGWFMAAAWAVMIPFGIFSARYARSPPGAPPSRSDAVETVRRGWFKLHVWLNSIGLVSALIGGLLSYSAVEEELGDGMHLRSAHAYWGVATLLLGINQPLNAFTRPPAPGPGEEKSKERRRWEKVHRFLAWAALMLSIVAMDTGTEAAMNVWGAPKGGKAANSAYIAWVWMVLLATCIAEVFRWRERQRLGIPMWGDAEGRTMNRNFVELSEIEGEDEPERAGPR</sequence>
<dbReference type="GO" id="GO:0016020">
    <property type="term" value="C:membrane"/>
    <property type="evidence" value="ECO:0007669"/>
    <property type="project" value="UniProtKB-SubCell"/>
</dbReference>
<proteinExistence type="predicted"/>
<feature type="compositionally biased region" description="Pro residues" evidence="7">
    <location>
        <begin position="201"/>
        <end position="216"/>
    </location>
</feature>
<name>A0A7S0KGB7_MICPS</name>
<feature type="domain" description="Cytochrome b561" evidence="9">
    <location>
        <begin position="197"/>
        <end position="419"/>
    </location>
</feature>
<feature type="region of interest" description="Disordered" evidence="7">
    <location>
        <begin position="193"/>
        <end position="223"/>
    </location>
</feature>
<feature type="transmembrane region" description="Helical" evidence="8">
    <location>
        <begin position="278"/>
        <end position="299"/>
    </location>
</feature>
<feature type="transmembrane region" description="Helical" evidence="8">
    <location>
        <begin position="399"/>
        <end position="418"/>
    </location>
</feature>
<feature type="transmembrane region" description="Helical" evidence="8">
    <location>
        <begin position="359"/>
        <end position="379"/>
    </location>
</feature>
<dbReference type="EMBL" id="HBEV01003520">
    <property type="protein sequence ID" value="CAD8580459.1"/>
    <property type="molecule type" value="Transcribed_RNA"/>
</dbReference>
<gene>
    <name evidence="10" type="ORF">MSP1404_LOCUS2639</name>
</gene>
<evidence type="ECO:0000256" key="3">
    <source>
        <dbReference type="ARBA" id="ARBA00022692"/>
    </source>
</evidence>
<dbReference type="Pfam" id="PF03188">
    <property type="entry name" value="Cytochrom_B561"/>
    <property type="match status" value="1"/>
</dbReference>
<organism evidence="10">
    <name type="scientific">Micromonas pusilla</name>
    <name type="common">Picoplanktonic green alga</name>
    <name type="synonym">Chromulina pusilla</name>
    <dbReference type="NCBI Taxonomy" id="38833"/>
    <lineage>
        <taxon>Eukaryota</taxon>
        <taxon>Viridiplantae</taxon>
        <taxon>Chlorophyta</taxon>
        <taxon>Mamiellophyceae</taxon>
        <taxon>Mamiellales</taxon>
        <taxon>Mamiellaceae</taxon>
        <taxon>Micromonas</taxon>
    </lineage>
</organism>
<evidence type="ECO:0000256" key="2">
    <source>
        <dbReference type="ARBA" id="ARBA00022448"/>
    </source>
</evidence>
<keyword evidence="6 8" id="KW-0472">Membrane</keyword>
<dbReference type="PROSITE" id="PS50939">
    <property type="entry name" value="CYTOCHROME_B561"/>
    <property type="match status" value="1"/>
</dbReference>
<accession>A0A7S0KGB7</accession>
<reference evidence="10" key="1">
    <citation type="submission" date="2021-01" db="EMBL/GenBank/DDBJ databases">
        <authorList>
            <person name="Corre E."/>
            <person name="Pelletier E."/>
            <person name="Niang G."/>
            <person name="Scheremetjew M."/>
            <person name="Finn R."/>
            <person name="Kale V."/>
            <person name="Holt S."/>
            <person name="Cochrane G."/>
            <person name="Meng A."/>
            <person name="Brown T."/>
            <person name="Cohen L."/>
        </authorList>
    </citation>
    <scope>NUCLEOTIDE SEQUENCE</scope>
    <source>
        <strain evidence="10">CCMP494</strain>
    </source>
</reference>
<dbReference type="CDD" id="cd08760">
    <property type="entry name" value="Cyt_b561_FRRS1_like"/>
    <property type="match status" value="1"/>
</dbReference>
<evidence type="ECO:0000256" key="1">
    <source>
        <dbReference type="ARBA" id="ARBA00004370"/>
    </source>
</evidence>
<dbReference type="PANTHER" id="PTHR47281">
    <property type="entry name" value="OS09G0557700 PROTEIN"/>
    <property type="match status" value="1"/>
</dbReference>
<dbReference type="Gene3D" id="1.20.120.1770">
    <property type="match status" value="1"/>
</dbReference>
<keyword evidence="4" id="KW-0249">Electron transport</keyword>
<dbReference type="AlphaFoldDB" id="A0A7S0KGB7"/>